<evidence type="ECO:0000256" key="1">
    <source>
        <dbReference type="ARBA" id="ARBA00023015"/>
    </source>
</evidence>
<dbReference type="InterPro" id="IPR028082">
    <property type="entry name" value="Peripla_BP_I"/>
</dbReference>
<dbReference type="Pfam" id="PF00356">
    <property type="entry name" value="LacI"/>
    <property type="match status" value="1"/>
</dbReference>
<dbReference type="GO" id="GO:0000976">
    <property type="term" value="F:transcription cis-regulatory region binding"/>
    <property type="evidence" value="ECO:0007669"/>
    <property type="project" value="TreeGrafter"/>
</dbReference>
<evidence type="ECO:0000256" key="3">
    <source>
        <dbReference type="ARBA" id="ARBA00023163"/>
    </source>
</evidence>
<keyword evidence="2" id="KW-0238">DNA-binding</keyword>
<keyword evidence="3" id="KW-0804">Transcription</keyword>
<feature type="domain" description="HTH lacI-type" evidence="4">
    <location>
        <begin position="5"/>
        <end position="61"/>
    </location>
</feature>
<dbReference type="GO" id="GO:0003700">
    <property type="term" value="F:DNA-binding transcription factor activity"/>
    <property type="evidence" value="ECO:0007669"/>
    <property type="project" value="TreeGrafter"/>
</dbReference>
<dbReference type="InterPro" id="IPR010982">
    <property type="entry name" value="Lambda_DNA-bd_dom_sf"/>
</dbReference>
<reference evidence="5 6" key="1">
    <citation type="submission" date="2019-05" db="EMBL/GenBank/DDBJ databases">
        <title>We sequenced the genome of Paenibacillus hemerocallicola KCTC 33185 for further insight into its adaptation and study the phylogeny of Paenibacillus.</title>
        <authorList>
            <person name="Narsing Rao M.P."/>
        </authorList>
    </citation>
    <scope>NUCLEOTIDE SEQUENCE [LARGE SCALE GENOMIC DNA]</scope>
    <source>
        <strain evidence="5 6">KCTC 33185</strain>
    </source>
</reference>
<dbReference type="EMBL" id="VDCQ01000003">
    <property type="protein sequence ID" value="TNJ67762.1"/>
    <property type="molecule type" value="Genomic_DNA"/>
</dbReference>
<evidence type="ECO:0000313" key="6">
    <source>
        <dbReference type="Proteomes" id="UP000307943"/>
    </source>
</evidence>
<proteinExistence type="predicted"/>
<evidence type="ECO:0000256" key="2">
    <source>
        <dbReference type="ARBA" id="ARBA00023125"/>
    </source>
</evidence>
<dbReference type="CDD" id="cd06267">
    <property type="entry name" value="PBP1_LacI_sugar_binding-like"/>
    <property type="match status" value="1"/>
</dbReference>
<dbReference type="InterPro" id="IPR046335">
    <property type="entry name" value="LacI/GalR-like_sensor"/>
</dbReference>
<dbReference type="Gene3D" id="1.10.260.40">
    <property type="entry name" value="lambda repressor-like DNA-binding domains"/>
    <property type="match status" value="1"/>
</dbReference>
<dbReference type="SUPFAM" id="SSF47413">
    <property type="entry name" value="lambda repressor-like DNA-binding domains"/>
    <property type="match status" value="1"/>
</dbReference>
<gene>
    <name evidence="5" type="ORF">FE784_03150</name>
</gene>
<keyword evidence="6" id="KW-1185">Reference proteome</keyword>
<dbReference type="InterPro" id="IPR000843">
    <property type="entry name" value="HTH_LacI"/>
</dbReference>
<sequence>MKKRVTSFDVAERAGVSRSIVSAVINGTKGIGVSEEKRRIVLEAIKDLNYQVDANARGMRTGRSRCLAAYDNFESKFFLPILQGLKNVCTKEGYYILLYDSGDAEKDREGLVEMYLQRRIDGIITKDSTSFVDSDWAHEIHSRGVPYISVEGYPENNQVPSILMDYAGSIVMALDYLQERGTPPPLYIEMYTGPAYSPNWGDRQRRTSYENWMSIRGHKPQVVSVQDDSWEQCGARWVEWLRAQTLPITLLTNWSRGSINIYKAAYQLGLRVGKDLFVMAADNTEQVNEHLIPSLTAVEVPYEKMGELAAERMLEYIEGSRKLSDTSSITVSPKLMHREST</sequence>
<name>A0A5C4TG40_9BACL</name>
<dbReference type="Proteomes" id="UP000307943">
    <property type="component" value="Unassembled WGS sequence"/>
</dbReference>
<dbReference type="PROSITE" id="PS50932">
    <property type="entry name" value="HTH_LACI_2"/>
    <property type="match status" value="1"/>
</dbReference>
<dbReference type="CDD" id="cd01392">
    <property type="entry name" value="HTH_LacI"/>
    <property type="match status" value="1"/>
</dbReference>
<dbReference type="Gene3D" id="3.40.50.2300">
    <property type="match status" value="2"/>
</dbReference>
<dbReference type="SMART" id="SM00354">
    <property type="entry name" value="HTH_LACI"/>
    <property type="match status" value="1"/>
</dbReference>
<dbReference type="PANTHER" id="PTHR30146:SF109">
    <property type="entry name" value="HTH-TYPE TRANSCRIPTIONAL REGULATOR GALS"/>
    <property type="match status" value="1"/>
</dbReference>
<evidence type="ECO:0000259" key="4">
    <source>
        <dbReference type="PROSITE" id="PS50932"/>
    </source>
</evidence>
<dbReference type="AlphaFoldDB" id="A0A5C4TG40"/>
<organism evidence="5 6">
    <name type="scientific">Paenibacillus hemerocallicola</name>
    <dbReference type="NCBI Taxonomy" id="1172614"/>
    <lineage>
        <taxon>Bacteria</taxon>
        <taxon>Bacillati</taxon>
        <taxon>Bacillota</taxon>
        <taxon>Bacilli</taxon>
        <taxon>Bacillales</taxon>
        <taxon>Paenibacillaceae</taxon>
        <taxon>Paenibacillus</taxon>
    </lineage>
</organism>
<dbReference type="Pfam" id="PF13377">
    <property type="entry name" value="Peripla_BP_3"/>
    <property type="match status" value="1"/>
</dbReference>
<evidence type="ECO:0000313" key="5">
    <source>
        <dbReference type="EMBL" id="TNJ67762.1"/>
    </source>
</evidence>
<accession>A0A5C4TG40</accession>
<comment type="caution">
    <text evidence="5">The sequence shown here is derived from an EMBL/GenBank/DDBJ whole genome shotgun (WGS) entry which is preliminary data.</text>
</comment>
<dbReference type="PANTHER" id="PTHR30146">
    <property type="entry name" value="LACI-RELATED TRANSCRIPTIONAL REPRESSOR"/>
    <property type="match status" value="1"/>
</dbReference>
<protein>
    <submittedName>
        <fullName evidence="5">LacI family transcriptional regulator</fullName>
    </submittedName>
</protein>
<dbReference type="SUPFAM" id="SSF53822">
    <property type="entry name" value="Periplasmic binding protein-like I"/>
    <property type="match status" value="1"/>
</dbReference>
<dbReference type="OrthoDB" id="2547974at2"/>
<dbReference type="RefSeq" id="WP_139600665.1">
    <property type="nucleotide sequence ID" value="NZ_VDCQ01000003.1"/>
</dbReference>
<keyword evidence="1" id="KW-0805">Transcription regulation</keyword>